<accession>B6K2K6</accession>
<reference evidence="2 4" key="1">
    <citation type="journal article" date="2011" name="Science">
        <title>Comparative functional genomics of the fission yeasts.</title>
        <authorList>
            <person name="Rhind N."/>
            <person name="Chen Z."/>
            <person name="Yassour M."/>
            <person name="Thompson D.A."/>
            <person name="Haas B.J."/>
            <person name="Habib N."/>
            <person name="Wapinski I."/>
            <person name="Roy S."/>
            <person name="Lin M.F."/>
            <person name="Heiman D.I."/>
            <person name="Young S.K."/>
            <person name="Furuya K."/>
            <person name="Guo Y."/>
            <person name="Pidoux A."/>
            <person name="Chen H.M."/>
            <person name="Robbertse B."/>
            <person name="Goldberg J.M."/>
            <person name="Aoki K."/>
            <person name="Bayne E.H."/>
            <person name="Berlin A.M."/>
            <person name="Desjardins C.A."/>
            <person name="Dobbs E."/>
            <person name="Dukaj L."/>
            <person name="Fan L."/>
            <person name="FitzGerald M.G."/>
            <person name="French C."/>
            <person name="Gujja S."/>
            <person name="Hansen K."/>
            <person name="Keifenheim D."/>
            <person name="Levin J.Z."/>
            <person name="Mosher R.A."/>
            <person name="Mueller C.A."/>
            <person name="Pfiffner J."/>
            <person name="Priest M."/>
            <person name="Russ C."/>
            <person name="Smialowska A."/>
            <person name="Swoboda P."/>
            <person name="Sykes S.M."/>
            <person name="Vaughn M."/>
            <person name="Vengrova S."/>
            <person name="Yoder R."/>
            <person name="Zeng Q."/>
            <person name="Allshire R."/>
            <person name="Baulcombe D."/>
            <person name="Birren B.W."/>
            <person name="Brown W."/>
            <person name="Ekwall K."/>
            <person name="Kellis M."/>
            <person name="Leatherwood J."/>
            <person name="Levin H."/>
            <person name="Margalit H."/>
            <person name="Martienssen R."/>
            <person name="Nieduszynski C.A."/>
            <person name="Spatafora J.W."/>
            <person name="Friedman N."/>
            <person name="Dalgaard J.Z."/>
            <person name="Baumann P."/>
            <person name="Niki H."/>
            <person name="Regev A."/>
            <person name="Nusbaum C."/>
        </authorList>
    </citation>
    <scope>NUCLEOTIDE SEQUENCE [LARGE SCALE GENOMIC DNA]</scope>
    <source>
        <strain evidence="4">yFS275 / FY16936</strain>
    </source>
</reference>
<dbReference type="InterPro" id="IPR036065">
    <property type="entry name" value="BolA-like_sf"/>
</dbReference>
<dbReference type="GO" id="GO:0005829">
    <property type="term" value="C:cytosol"/>
    <property type="evidence" value="ECO:0000318"/>
    <property type="project" value="GO_Central"/>
</dbReference>
<dbReference type="OrthoDB" id="4983at2759"/>
<dbReference type="Gene3D" id="3.30.300.90">
    <property type="entry name" value="BolA-like"/>
    <property type="match status" value="1"/>
</dbReference>
<dbReference type="InterPro" id="IPR045115">
    <property type="entry name" value="BOL2"/>
</dbReference>
<evidence type="ECO:0000313" key="4">
    <source>
        <dbReference type="Proteomes" id="UP000001744"/>
    </source>
</evidence>
<dbReference type="PIRSF" id="PIRSF003113">
    <property type="entry name" value="BolA"/>
    <property type="match status" value="1"/>
</dbReference>
<dbReference type="AlphaFoldDB" id="B6K2K6"/>
<dbReference type="GO" id="GO:0051536">
    <property type="term" value="F:iron-sulfur cluster binding"/>
    <property type="evidence" value="ECO:0000318"/>
    <property type="project" value="GO_Central"/>
</dbReference>
<protein>
    <submittedName>
        <fullName evidence="2">BolA domain-containing protein</fullName>
    </submittedName>
</protein>
<evidence type="ECO:0000256" key="1">
    <source>
        <dbReference type="RuleBase" id="RU003860"/>
    </source>
</evidence>
<dbReference type="GO" id="GO:0051537">
    <property type="term" value="F:2 iron, 2 sulfur cluster binding"/>
    <property type="evidence" value="ECO:0007669"/>
    <property type="project" value="EnsemblFungi"/>
</dbReference>
<dbReference type="VEuPathDB" id="FungiDB:SJAG_02474"/>
<gene>
    <name evidence="3" type="primary">fra2</name>
    <name evidence="2" type="ORF">SJAG_02474</name>
</gene>
<sequence>MVNSEQIEQAIRASLEPVHVEINDLSGGCGQNFDVLIVSQLFKGKTTLARHRLVNSKLKDILKDIHAFTQKSLTPEEWEARSAAKNGTA</sequence>
<dbReference type="HOGENOM" id="CLU_109462_4_0_1"/>
<dbReference type="GO" id="GO:0005634">
    <property type="term" value="C:nucleus"/>
    <property type="evidence" value="ECO:0000318"/>
    <property type="project" value="GO_Central"/>
</dbReference>
<name>B6K2K6_SCHJY</name>
<dbReference type="RefSeq" id="XP_002173680.2">
    <property type="nucleotide sequence ID" value="XM_002173644.2"/>
</dbReference>
<dbReference type="SUPFAM" id="SSF82657">
    <property type="entry name" value="BolA-like"/>
    <property type="match status" value="1"/>
</dbReference>
<dbReference type="STRING" id="402676.B6K2K6"/>
<dbReference type="GO" id="GO:0006879">
    <property type="term" value="P:intracellular iron ion homeostasis"/>
    <property type="evidence" value="ECO:0000318"/>
    <property type="project" value="GO_Central"/>
</dbReference>
<keyword evidence="4" id="KW-1185">Reference proteome</keyword>
<dbReference type="Proteomes" id="UP000001744">
    <property type="component" value="Unassembled WGS sequence"/>
</dbReference>
<organism evidence="2 4">
    <name type="scientific">Schizosaccharomyces japonicus (strain yFS275 / FY16936)</name>
    <name type="common">Fission yeast</name>
    <dbReference type="NCBI Taxonomy" id="402676"/>
    <lineage>
        <taxon>Eukaryota</taxon>
        <taxon>Fungi</taxon>
        <taxon>Dikarya</taxon>
        <taxon>Ascomycota</taxon>
        <taxon>Taphrinomycotina</taxon>
        <taxon>Schizosaccharomycetes</taxon>
        <taxon>Schizosaccharomycetales</taxon>
        <taxon>Schizosaccharomycetaceae</taxon>
        <taxon>Schizosaccharomyces</taxon>
    </lineage>
</organism>
<dbReference type="eggNOG" id="KOG3348">
    <property type="taxonomic scope" value="Eukaryota"/>
</dbReference>
<comment type="similarity">
    <text evidence="1">Belongs to the BolA/IbaG family.</text>
</comment>
<dbReference type="JaponicusDB" id="SJAG_02474">
    <property type="gene designation" value="fra2"/>
</dbReference>
<dbReference type="PANTHER" id="PTHR12735">
    <property type="entry name" value="BOLA-LIKE PROTEIN-RELATED"/>
    <property type="match status" value="1"/>
</dbReference>
<dbReference type="GO" id="GO:0045944">
    <property type="term" value="P:positive regulation of transcription by RNA polymerase II"/>
    <property type="evidence" value="ECO:0007669"/>
    <property type="project" value="EnsemblFungi"/>
</dbReference>
<dbReference type="OMA" id="VHAFSQK"/>
<dbReference type="InterPro" id="IPR002634">
    <property type="entry name" value="BolA"/>
</dbReference>
<dbReference type="EMBL" id="KE651166">
    <property type="protein sequence ID" value="EEB07387.2"/>
    <property type="molecule type" value="Genomic_DNA"/>
</dbReference>
<proteinExistence type="inferred from homology"/>
<dbReference type="GO" id="GO:0051604">
    <property type="term" value="P:protein maturation"/>
    <property type="evidence" value="ECO:0007669"/>
    <property type="project" value="InterPro"/>
</dbReference>
<dbReference type="PANTHER" id="PTHR12735:SF27">
    <property type="entry name" value="BOLA-LIKE PROTEIN 2"/>
    <property type="match status" value="1"/>
</dbReference>
<dbReference type="Pfam" id="PF01722">
    <property type="entry name" value="BolA"/>
    <property type="match status" value="1"/>
</dbReference>
<evidence type="ECO:0000313" key="3">
    <source>
        <dbReference type="JaponicusDB" id="SJAG_02474"/>
    </source>
</evidence>
<evidence type="ECO:0000313" key="2">
    <source>
        <dbReference type="EMBL" id="EEB07387.2"/>
    </source>
</evidence>
<dbReference type="GeneID" id="7049224"/>